<evidence type="ECO:0000256" key="4">
    <source>
        <dbReference type="RuleBase" id="RU110713"/>
    </source>
</evidence>
<evidence type="ECO:0000313" key="6">
    <source>
        <dbReference type="EMBL" id="CAD8603330.1"/>
    </source>
</evidence>
<keyword evidence="3" id="KW-0862">Zinc</keyword>
<dbReference type="EMBL" id="HBEY01013752">
    <property type="protein sequence ID" value="CAD8603330.1"/>
    <property type="molecule type" value="Transcribed_RNA"/>
</dbReference>
<dbReference type="InterPro" id="IPR034751">
    <property type="entry name" value="Yippee"/>
</dbReference>
<dbReference type="InterPro" id="IPR039058">
    <property type="entry name" value="Yippee_fam"/>
</dbReference>
<evidence type="ECO:0000259" key="5">
    <source>
        <dbReference type="PROSITE" id="PS51792"/>
    </source>
</evidence>
<accession>A0A7S0PYG5</accession>
<reference evidence="6" key="1">
    <citation type="submission" date="2021-01" db="EMBL/GenBank/DDBJ databases">
        <authorList>
            <person name="Corre E."/>
            <person name="Pelletier E."/>
            <person name="Niang G."/>
            <person name="Scheremetjew M."/>
            <person name="Finn R."/>
            <person name="Kale V."/>
            <person name="Holt S."/>
            <person name="Cochrane G."/>
            <person name="Meng A."/>
            <person name="Brown T."/>
            <person name="Cohen L."/>
        </authorList>
    </citation>
    <scope>NUCLEOTIDE SEQUENCE</scope>
    <source>
        <strain evidence="6">PLY182g</strain>
    </source>
</reference>
<keyword evidence="2" id="KW-0479">Metal-binding</keyword>
<evidence type="ECO:0000256" key="1">
    <source>
        <dbReference type="ARBA" id="ARBA00005613"/>
    </source>
</evidence>
<organism evidence="6">
    <name type="scientific">Coccolithus braarudii</name>
    <dbReference type="NCBI Taxonomy" id="221442"/>
    <lineage>
        <taxon>Eukaryota</taxon>
        <taxon>Haptista</taxon>
        <taxon>Haptophyta</taxon>
        <taxon>Prymnesiophyceae</taxon>
        <taxon>Coccolithales</taxon>
        <taxon>Coccolithaceae</taxon>
        <taxon>Coccolithus</taxon>
    </lineage>
</organism>
<dbReference type="PROSITE" id="PS51792">
    <property type="entry name" value="YIPPEE"/>
    <property type="match status" value="1"/>
</dbReference>
<protein>
    <recommendedName>
        <fullName evidence="4">Protein yippee-like</fullName>
    </recommendedName>
</protein>
<sequence>MGRLFLEYVEAEDVHCCAECGTHLAAHDTIISKAFQGRHGRAYLFSDVVNINSGPTENRLLLTGLHVVADIFCNACDTRLGWKYVEAFEENQKYKEGKFILEKSMILKEEEVRRKEEEQEVAGTMMSTGPDDASVPRAAAVVYLNT</sequence>
<comment type="similarity">
    <text evidence="1 4">Belongs to the yippee family.</text>
</comment>
<dbReference type="GO" id="GO:0046872">
    <property type="term" value="F:metal ion binding"/>
    <property type="evidence" value="ECO:0007669"/>
    <property type="project" value="UniProtKB-KW"/>
</dbReference>
<evidence type="ECO:0000256" key="2">
    <source>
        <dbReference type="ARBA" id="ARBA00022723"/>
    </source>
</evidence>
<feature type="domain" description="Yippee" evidence="5">
    <location>
        <begin position="13"/>
        <end position="110"/>
    </location>
</feature>
<dbReference type="Pfam" id="PF03226">
    <property type="entry name" value="Yippee-Mis18"/>
    <property type="match status" value="1"/>
</dbReference>
<dbReference type="PANTHER" id="PTHR13848">
    <property type="entry name" value="PROTEIN YIPPEE-LIKE CG15309-RELATED"/>
    <property type="match status" value="1"/>
</dbReference>
<gene>
    <name evidence="6" type="ORF">CPEL01642_LOCUS6665</name>
</gene>
<dbReference type="InterPro" id="IPR004910">
    <property type="entry name" value="Yippee/Mis18/Cereblon"/>
</dbReference>
<evidence type="ECO:0000256" key="3">
    <source>
        <dbReference type="ARBA" id="ARBA00022833"/>
    </source>
</evidence>
<dbReference type="AlphaFoldDB" id="A0A7S0PYG5"/>
<proteinExistence type="inferred from homology"/>
<name>A0A7S0PYG5_9EUKA</name>